<dbReference type="AlphaFoldDB" id="A0A0F9T7E5"/>
<gene>
    <name evidence="1" type="ORF">LCGC14_0363310</name>
</gene>
<sequence length="300" mass="32668">MKKLIYLLCLVLMFKMVAATVTVDEGEKFAPSGLYNVTYRMNRTFNGITIIKLNSTCLTINTTVYCNSSATPITINISEVLVEDTAAPTYSNFQDNASGGTKNSTDVQLNVTIIDATAIDYYRIATNNTDGNVLTNQTIIDADNIASLTAIFNESLAWFPVTGGTLGWQIWANDTGGYSSVSSIQVVTIQATVDVIPPSNLTITVIRSSDNWITANCSADDSSTPITYDLWIEDTVSGVGIEWGSETGMTTCAKTFTQLWDHVTYRIYMNATDSVGNLGGANITHYTRPYQYRLGVHVGT</sequence>
<reference evidence="1" key="1">
    <citation type="journal article" date="2015" name="Nature">
        <title>Complex archaea that bridge the gap between prokaryotes and eukaryotes.</title>
        <authorList>
            <person name="Spang A."/>
            <person name="Saw J.H."/>
            <person name="Jorgensen S.L."/>
            <person name="Zaremba-Niedzwiedzka K."/>
            <person name="Martijn J."/>
            <person name="Lind A.E."/>
            <person name="van Eijk R."/>
            <person name="Schleper C."/>
            <person name="Guy L."/>
            <person name="Ettema T.J."/>
        </authorList>
    </citation>
    <scope>NUCLEOTIDE SEQUENCE</scope>
</reference>
<dbReference type="EMBL" id="LAZR01000284">
    <property type="protein sequence ID" value="KKN77135.1"/>
    <property type="molecule type" value="Genomic_DNA"/>
</dbReference>
<proteinExistence type="predicted"/>
<accession>A0A0F9T7E5</accession>
<name>A0A0F9T7E5_9ZZZZ</name>
<protein>
    <recommendedName>
        <fullName evidence="2">Fibronectin type-III domain-containing protein</fullName>
    </recommendedName>
</protein>
<evidence type="ECO:0000313" key="1">
    <source>
        <dbReference type="EMBL" id="KKN77135.1"/>
    </source>
</evidence>
<organism evidence="1">
    <name type="scientific">marine sediment metagenome</name>
    <dbReference type="NCBI Taxonomy" id="412755"/>
    <lineage>
        <taxon>unclassified sequences</taxon>
        <taxon>metagenomes</taxon>
        <taxon>ecological metagenomes</taxon>
    </lineage>
</organism>
<comment type="caution">
    <text evidence="1">The sequence shown here is derived from an EMBL/GenBank/DDBJ whole genome shotgun (WGS) entry which is preliminary data.</text>
</comment>
<evidence type="ECO:0008006" key="2">
    <source>
        <dbReference type="Google" id="ProtNLM"/>
    </source>
</evidence>